<reference evidence="2 3" key="1">
    <citation type="journal article" date="2012" name="Proc. Natl. Acad. Sci. U.S.A.">
        <title>Archaeal virus with exceptional virion architecture and the largest single-stranded DNA genome.</title>
        <authorList>
            <person name="Mochizuki T."/>
            <person name="Krupovic M."/>
            <person name="Pehau-Arnaudet G."/>
            <person name="Sako Y."/>
            <person name="Forterre P."/>
            <person name="Prangishvili D."/>
        </authorList>
    </citation>
    <scope>NUCLEOTIDE SEQUENCE [LARGE SCALE GENOMIC DNA]</scope>
</reference>
<accession>J7QC67</accession>
<feature type="transmembrane region" description="Helical" evidence="1">
    <location>
        <begin position="107"/>
        <end position="131"/>
    </location>
</feature>
<dbReference type="EMBL" id="HE681887">
    <property type="protein sequence ID" value="CCG27839.1"/>
    <property type="molecule type" value="Genomic_DNA"/>
</dbReference>
<organism evidence="2 3">
    <name type="scientific">Alphaspiravirus yamagawaense</name>
    <dbReference type="NCBI Taxonomy" id="1157339"/>
    <lineage>
        <taxon>Viruses</taxon>
        <taxon>Viruses incertae sedis</taxon>
        <taxon>Spiraviridae</taxon>
        <taxon>Alphaspiravirus</taxon>
    </lineage>
</organism>
<dbReference type="RefSeq" id="YP_009666071.1">
    <property type="nucleotide sequence ID" value="NC_043427.1"/>
</dbReference>
<evidence type="ECO:0000256" key="1">
    <source>
        <dbReference type="SAM" id="Phobius"/>
    </source>
</evidence>
<gene>
    <name evidence="2" type="primary">26-143</name>
</gene>
<evidence type="ECO:0000313" key="2">
    <source>
        <dbReference type="EMBL" id="CCG27839.1"/>
    </source>
</evidence>
<dbReference type="KEGG" id="vg:40526253"/>
<dbReference type="GeneID" id="40526253"/>
<keyword evidence="1" id="KW-0472">Membrane</keyword>
<sequence length="143" mass="15900">MGLQLIEPQDGKINANFKEIFNIIVRPTTSYDKIVLRDKDSKRVITETRNPPVNEDLPFTVAAWNGGTWEIVGIVSNSETDKLEVQVNVSSPFPPPSPPPSNINAQLALSVYTISQITMVTAFVLALTRVLRLIMKRVVRKLG</sequence>
<keyword evidence="1" id="KW-0812">Transmembrane</keyword>
<dbReference type="Proteomes" id="UP000003929">
    <property type="component" value="Segment"/>
</dbReference>
<keyword evidence="1" id="KW-1133">Transmembrane helix</keyword>
<protein>
    <submittedName>
        <fullName evidence="2">Uncharacterized protein</fullName>
    </submittedName>
</protein>
<name>J7QC67_9VIRU</name>
<proteinExistence type="predicted"/>
<evidence type="ECO:0000313" key="3">
    <source>
        <dbReference type="Proteomes" id="UP000003929"/>
    </source>
</evidence>
<keyword evidence="3" id="KW-1185">Reference proteome</keyword>